<dbReference type="Gene3D" id="2.60.40.790">
    <property type="match status" value="1"/>
</dbReference>
<evidence type="ECO:0000256" key="1">
    <source>
        <dbReference type="ARBA" id="ARBA00011040"/>
    </source>
</evidence>
<protein>
    <submittedName>
        <fullName evidence="4">Oxyanion-translocating ATPase</fullName>
        <ecNumber evidence="4">3.6.3.16</ecNumber>
    </submittedName>
</protein>
<dbReference type="EMBL" id="ASSJ01000076">
    <property type="protein sequence ID" value="ERN40458.1"/>
    <property type="molecule type" value="Genomic_DNA"/>
</dbReference>
<dbReference type="GO" id="GO:0016787">
    <property type="term" value="F:hydrolase activity"/>
    <property type="evidence" value="ECO:0007669"/>
    <property type="project" value="UniProtKB-KW"/>
</dbReference>
<gene>
    <name evidence="4" type="ORF">KR51_00029990</name>
</gene>
<dbReference type="SUPFAM" id="SSF52540">
    <property type="entry name" value="P-loop containing nucleoside triphosphate hydrolases"/>
    <property type="match status" value="1"/>
</dbReference>
<dbReference type="InterPro" id="IPR025723">
    <property type="entry name" value="ArsA/GET3_ATPase-like"/>
</dbReference>
<evidence type="ECO:0000259" key="2">
    <source>
        <dbReference type="Pfam" id="PF02374"/>
    </source>
</evidence>
<feature type="domain" description="ArsA/GET3 Anion-transporting ATPase-like" evidence="2">
    <location>
        <begin position="4"/>
        <end position="258"/>
    </location>
</feature>
<dbReference type="PANTHER" id="PTHR43868">
    <property type="entry name" value="OS02G0711200 PROTEIN"/>
    <property type="match status" value="1"/>
</dbReference>
<feature type="domain" description="ArsA HSP20-like" evidence="3">
    <location>
        <begin position="308"/>
        <end position="366"/>
    </location>
</feature>
<keyword evidence="4" id="KW-0378">Hydrolase</keyword>
<dbReference type="AlphaFoldDB" id="U5D732"/>
<dbReference type="EC" id="3.6.3.16" evidence="4"/>
<dbReference type="STRING" id="582515.KR51_00029990"/>
<dbReference type="SUPFAM" id="SSF49764">
    <property type="entry name" value="HSP20-like chaperones"/>
    <property type="match status" value="1"/>
</dbReference>
<sequence length="367" mass="39573">MAFILTFLGKGGTGRTTVGIAAAKRLAAEGSRVLWATCEPGPTASLLLGATLTNNPQTIAANLSAVRLHAPTLLEQSWEEVKKLEAQYLRSPVLKDVYGQELCVLPGMDRALVLNALREFGASDDYDTIVFDGSGNADTLRMLALPEMLSWYARRSRQLFAESDIGKTISPFLQPIGSAVLNVSWSAEDLVNQQAAPARDANQLLEEGKAALADPRRVAGFLVATQEPGAIASARYLWGSAQQAGLTVGGLLLNRAVDAGAIASQFAPLATTTLPESNDWQVLSDSLPNLREQALHAPRPVEIDVKQRQVRLFLPGFDKKQVKLTQYGLELTIEAGDLRRNLMLPPQLSGQSVKGAKFQDGYLIVTL</sequence>
<reference evidence="4 5" key="1">
    <citation type="submission" date="2013-05" db="EMBL/GenBank/DDBJ databases">
        <title>Draft genome sequence of Rubidibacter lacunae KORDI 51-2.</title>
        <authorList>
            <person name="Choi D.H."/>
            <person name="Noh J.H."/>
            <person name="Kwon K.-K."/>
            <person name="Lee J.-H."/>
            <person name="Ryu J.-Y."/>
        </authorList>
    </citation>
    <scope>NUCLEOTIDE SEQUENCE [LARGE SCALE GENOMIC DNA]</scope>
    <source>
        <strain evidence="4 5">KORDI 51-2</strain>
    </source>
</reference>
<organism evidence="4 5">
    <name type="scientific">Rubidibacter lacunae KORDI 51-2</name>
    <dbReference type="NCBI Taxonomy" id="582515"/>
    <lineage>
        <taxon>Bacteria</taxon>
        <taxon>Bacillati</taxon>
        <taxon>Cyanobacteriota</taxon>
        <taxon>Cyanophyceae</taxon>
        <taxon>Oscillatoriophycideae</taxon>
        <taxon>Chroococcales</taxon>
        <taxon>Aphanothecaceae</taxon>
        <taxon>Rubidibacter</taxon>
    </lineage>
</organism>
<accession>U5D732</accession>
<comment type="caution">
    <text evidence="4">The sequence shown here is derived from an EMBL/GenBank/DDBJ whole genome shotgun (WGS) entry which is preliminary data.</text>
</comment>
<evidence type="ECO:0000313" key="5">
    <source>
        <dbReference type="Proteomes" id="UP000016960"/>
    </source>
</evidence>
<evidence type="ECO:0000259" key="3">
    <source>
        <dbReference type="Pfam" id="PF17886"/>
    </source>
</evidence>
<evidence type="ECO:0000313" key="4">
    <source>
        <dbReference type="EMBL" id="ERN40458.1"/>
    </source>
</evidence>
<proteinExistence type="inferred from homology"/>
<dbReference type="Pfam" id="PF17886">
    <property type="entry name" value="ArsA_HSP20"/>
    <property type="match status" value="1"/>
</dbReference>
<dbReference type="InterPro" id="IPR008978">
    <property type="entry name" value="HSP20-like_chaperone"/>
</dbReference>
<dbReference type="CDD" id="cd06464">
    <property type="entry name" value="ACD_sHsps-like"/>
    <property type="match status" value="1"/>
</dbReference>
<dbReference type="InParanoid" id="U5D732"/>
<dbReference type="InterPro" id="IPR040612">
    <property type="entry name" value="ArsA_HSP20-like"/>
</dbReference>
<dbReference type="CDD" id="cd02035">
    <property type="entry name" value="ArsA"/>
    <property type="match status" value="1"/>
</dbReference>
<dbReference type="InterPro" id="IPR027417">
    <property type="entry name" value="P-loop_NTPase"/>
</dbReference>
<dbReference type="Proteomes" id="UP000016960">
    <property type="component" value="Unassembled WGS sequence"/>
</dbReference>
<dbReference type="RefSeq" id="WP_022608604.1">
    <property type="nucleotide sequence ID" value="NZ_ASSJ01000076.1"/>
</dbReference>
<dbReference type="Pfam" id="PF02374">
    <property type="entry name" value="ArsA_ATPase"/>
    <property type="match status" value="1"/>
</dbReference>
<dbReference type="PATRIC" id="fig|582515.4.peg.3372"/>
<name>U5D732_9CHRO</name>
<dbReference type="InterPro" id="IPR053262">
    <property type="entry name" value="ArsA_ATPase-like"/>
</dbReference>
<dbReference type="eggNOG" id="COG0003">
    <property type="taxonomic scope" value="Bacteria"/>
</dbReference>
<dbReference type="OrthoDB" id="9780677at2"/>
<dbReference type="Gene3D" id="3.40.50.300">
    <property type="entry name" value="P-loop containing nucleotide triphosphate hydrolases"/>
    <property type="match status" value="1"/>
</dbReference>
<comment type="similarity">
    <text evidence="1">Belongs to the arsA ATPase family.</text>
</comment>
<dbReference type="PANTHER" id="PTHR43868:SF1">
    <property type="entry name" value="P-LOOP CONTAINING NUCLEOSIDE TRIPHOSPHATE HYDROLASES SUPERFAMILY PROTEIN"/>
    <property type="match status" value="1"/>
</dbReference>
<keyword evidence="5" id="KW-1185">Reference proteome</keyword>